<protein>
    <submittedName>
        <fullName evidence="6">RimK family alpha-L-glutamate ligase</fullName>
    </submittedName>
</protein>
<evidence type="ECO:0000256" key="1">
    <source>
        <dbReference type="ARBA" id="ARBA00022723"/>
    </source>
</evidence>
<dbReference type="InterPro" id="IPR004666">
    <property type="entry name" value="Rp_bS6_RimK/Lys_biosynth_LsyX"/>
</dbReference>
<evidence type="ECO:0000313" key="7">
    <source>
        <dbReference type="Proteomes" id="UP000318080"/>
    </source>
</evidence>
<keyword evidence="1" id="KW-0479">Metal-binding</keyword>
<evidence type="ECO:0000256" key="4">
    <source>
        <dbReference type="PROSITE-ProRule" id="PRU00409"/>
    </source>
</evidence>
<keyword evidence="2 4" id="KW-0547">Nucleotide-binding</keyword>
<evidence type="ECO:0000256" key="3">
    <source>
        <dbReference type="ARBA" id="ARBA00022840"/>
    </source>
</evidence>
<dbReference type="GO" id="GO:0009432">
    <property type="term" value="P:SOS response"/>
    <property type="evidence" value="ECO:0007669"/>
    <property type="project" value="TreeGrafter"/>
</dbReference>
<name>A0A540R713_9CORY</name>
<dbReference type="Gene3D" id="3.40.50.20">
    <property type="match status" value="1"/>
</dbReference>
<keyword evidence="3 4" id="KW-0067">ATP-binding</keyword>
<dbReference type="PANTHER" id="PTHR21621:SF0">
    <property type="entry name" value="BETA-CITRYLGLUTAMATE SYNTHASE B-RELATED"/>
    <property type="match status" value="1"/>
</dbReference>
<dbReference type="Gene3D" id="3.30.470.20">
    <property type="entry name" value="ATP-grasp fold, B domain"/>
    <property type="match status" value="1"/>
</dbReference>
<dbReference type="Proteomes" id="UP000318080">
    <property type="component" value="Unassembled WGS sequence"/>
</dbReference>
<organism evidence="6 7">
    <name type="scientific">Corynebacterium phoceense</name>
    <dbReference type="NCBI Taxonomy" id="1686286"/>
    <lineage>
        <taxon>Bacteria</taxon>
        <taxon>Bacillati</taxon>
        <taxon>Actinomycetota</taxon>
        <taxon>Actinomycetes</taxon>
        <taxon>Mycobacteriales</taxon>
        <taxon>Corynebacteriaceae</taxon>
        <taxon>Corynebacterium</taxon>
    </lineage>
</organism>
<dbReference type="GO" id="GO:0005737">
    <property type="term" value="C:cytoplasm"/>
    <property type="evidence" value="ECO:0007669"/>
    <property type="project" value="TreeGrafter"/>
</dbReference>
<dbReference type="PANTHER" id="PTHR21621">
    <property type="entry name" value="RIBOSOMAL PROTEIN S6 MODIFICATION PROTEIN"/>
    <property type="match status" value="1"/>
</dbReference>
<dbReference type="AlphaFoldDB" id="A0A540R713"/>
<gene>
    <name evidence="6" type="ORF">EJK80_07045</name>
</gene>
<dbReference type="GO" id="GO:0005524">
    <property type="term" value="F:ATP binding"/>
    <property type="evidence" value="ECO:0007669"/>
    <property type="project" value="UniProtKB-UniRule"/>
</dbReference>
<keyword evidence="7" id="KW-1185">Reference proteome</keyword>
<dbReference type="SUPFAM" id="SSF56059">
    <property type="entry name" value="Glutathione synthetase ATP-binding domain-like"/>
    <property type="match status" value="1"/>
</dbReference>
<dbReference type="Pfam" id="PF08443">
    <property type="entry name" value="RimK"/>
    <property type="match status" value="1"/>
</dbReference>
<accession>A0A540R713</accession>
<sequence>MGWLVHNAWLNWPVFDRQFGLLEGAARARGLTLDRVTNAHAQLADAPSFALAFDKDVALLRLLEARGTRVFNSAAAVETCDSKALTYPALLAAGVPQPDTLLVPLRFAPQTAWGKYADAAIDALGLPLVAKRARSSWGAGVELVESRAGLLDFLCGLGTEDAVLQRFIAAATGTDARLYFVGDDLVAAMIRRSSGDFRANIAAGGTAEAFAPDAATIAAARGAMGATGLDFGGIDVLFDADGAPLICEVNSNAQFVALTEITGVDVAGAILDHVAAQIN</sequence>
<dbReference type="EMBL" id="VHIR01000008">
    <property type="protein sequence ID" value="TQE43516.1"/>
    <property type="molecule type" value="Genomic_DNA"/>
</dbReference>
<dbReference type="GO" id="GO:0018169">
    <property type="term" value="F:ribosomal S6-glutamic acid ligase activity"/>
    <property type="evidence" value="ECO:0007669"/>
    <property type="project" value="TreeGrafter"/>
</dbReference>
<evidence type="ECO:0000259" key="5">
    <source>
        <dbReference type="PROSITE" id="PS50975"/>
    </source>
</evidence>
<dbReference type="RefSeq" id="WP_141628925.1">
    <property type="nucleotide sequence ID" value="NZ_VHIR01000008.1"/>
</dbReference>
<dbReference type="InterPro" id="IPR011761">
    <property type="entry name" value="ATP-grasp"/>
</dbReference>
<proteinExistence type="predicted"/>
<evidence type="ECO:0000256" key="2">
    <source>
        <dbReference type="ARBA" id="ARBA00022741"/>
    </source>
</evidence>
<dbReference type="NCBIfam" id="TIGR00768">
    <property type="entry name" value="rimK_fam"/>
    <property type="match status" value="1"/>
</dbReference>
<feature type="domain" description="ATP-grasp" evidence="5">
    <location>
        <begin position="87"/>
        <end position="275"/>
    </location>
</feature>
<evidence type="ECO:0000313" key="6">
    <source>
        <dbReference type="EMBL" id="TQE43516.1"/>
    </source>
</evidence>
<keyword evidence="6" id="KW-0436">Ligase</keyword>
<dbReference type="PROSITE" id="PS50975">
    <property type="entry name" value="ATP_GRASP"/>
    <property type="match status" value="1"/>
</dbReference>
<reference evidence="6 7" key="1">
    <citation type="submission" date="2019-06" db="EMBL/GenBank/DDBJ databases">
        <title>Draft genome of C. phoceense Strain 272.</title>
        <authorList>
            <person name="Pacheco L.G.C."/>
            <person name="Barberis C.M."/>
            <person name="Almuzara M.N."/>
            <person name="Traglia G.M."/>
            <person name="Santos C.S."/>
            <person name="Rocha D.J.P.G."/>
            <person name="Aguiar E.R.G.R."/>
            <person name="Vay C.A."/>
        </authorList>
    </citation>
    <scope>NUCLEOTIDE SEQUENCE [LARGE SCALE GENOMIC DNA]</scope>
    <source>
        <strain evidence="6 7">272</strain>
    </source>
</reference>
<dbReference type="STRING" id="1686286.GCA_900092335_02513"/>
<dbReference type="InterPro" id="IPR013651">
    <property type="entry name" value="ATP-grasp_RimK-type"/>
</dbReference>
<comment type="caution">
    <text evidence="6">The sequence shown here is derived from an EMBL/GenBank/DDBJ whole genome shotgun (WGS) entry which is preliminary data.</text>
</comment>
<dbReference type="GO" id="GO:0046872">
    <property type="term" value="F:metal ion binding"/>
    <property type="evidence" value="ECO:0007669"/>
    <property type="project" value="UniProtKB-KW"/>
</dbReference>